<organism evidence="9 10">
    <name type="scientific">Lacihabitans lacunae</name>
    <dbReference type="NCBI Taxonomy" id="1028214"/>
    <lineage>
        <taxon>Bacteria</taxon>
        <taxon>Pseudomonadati</taxon>
        <taxon>Bacteroidota</taxon>
        <taxon>Cytophagia</taxon>
        <taxon>Cytophagales</taxon>
        <taxon>Leadbetterellaceae</taxon>
        <taxon>Lacihabitans</taxon>
    </lineage>
</organism>
<comment type="subcellular location">
    <subcellularLocation>
        <location evidence="1">Cell membrane</location>
        <topology evidence="1">Multi-pass membrane protein</topology>
    </subcellularLocation>
</comment>
<feature type="transmembrane region" description="Helical" evidence="8">
    <location>
        <begin position="367"/>
        <end position="387"/>
    </location>
</feature>
<dbReference type="SUPFAM" id="SSF82866">
    <property type="entry name" value="Multidrug efflux transporter AcrB transmembrane domain"/>
    <property type="match status" value="2"/>
</dbReference>
<dbReference type="NCBIfam" id="TIGR00914">
    <property type="entry name" value="2A0601"/>
    <property type="match status" value="1"/>
</dbReference>
<dbReference type="SUPFAM" id="SSF82714">
    <property type="entry name" value="Multidrug efflux transporter AcrB TolC docking domain, DN and DC subdomains"/>
    <property type="match status" value="2"/>
</dbReference>
<dbReference type="EMBL" id="JBHRYQ010000001">
    <property type="protein sequence ID" value="MFC3810049.1"/>
    <property type="molecule type" value="Genomic_DNA"/>
</dbReference>
<dbReference type="Gene3D" id="1.20.1640.10">
    <property type="entry name" value="Multidrug efflux transporter AcrB transmembrane domain"/>
    <property type="match status" value="2"/>
</dbReference>
<accession>A0ABV7YU07</accession>
<dbReference type="PANTHER" id="PTHR32063">
    <property type="match status" value="1"/>
</dbReference>
<dbReference type="InterPro" id="IPR001036">
    <property type="entry name" value="Acrflvin-R"/>
</dbReference>
<dbReference type="RefSeq" id="WP_379835822.1">
    <property type="nucleotide sequence ID" value="NZ_JBHRYQ010000001.1"/>
</dbReference>
<comment type="similarity">
    <text evidence="2">Belongs to the resistance-nodulation-cell division (RND) (TC 2.A.6) family.</text>
</comment>
<dbReference type="Pfam" id="PF00873">
    <property type="entry name" value="ACR_tran"/>
    <property type="match status" value="1"/>
</dbReference>
<dbReference type="Gene3D" id="3.30.2090.10">
    <property type="entry name" value="Multidrug efflux transporter AcrB TolC docking domain, DN and DC subdomains"/>
    <property type="match status" value="2"/>
</dbReference>
<sequence>MFDSLIKYSIHNKLVVGIIIGLSVIAGGYSLQTLPVDAVPDVTNNQVVVLTQSPTLATQEVEQYITAPLEMQFVNIQKIVDVRSISRQGLSVITLVFEDDFDINLARQLVAEQIKMAEGKIPSNFGKPELAPITTGLGEIYQYTIDPVVNSPLKYDLTELRTIQDWIVKKQLFGIEGVTEISSFGGFVKQYEVSVDPLKLANLDLSIAEVFDAVSKNNANTGGSYIEKNDQTYFIRGEGVATNLEDLGQIVVKSRGGVPVLVKDVASVNFGHAKRFGAMTKNGNGEAVGGIVLMLKGADSEKTIKQVKARIEKINKNLPAGLEVKPFIDRTKLIDKSIKTVRNNLIEGGLIVIFVLVLLMGSIKAGLIVASVIPITMLITFGLMQVFGISANLMSLGAIDFGLLVDCSVIVVESVLFQMHSNKKYHVDKIPEDEFNSLVYRSSSKVLSAALFGGIIILIVYLPILSLGGIEGKMFKPMAMTVSIALVIAILLSLTYVPAATSLLLKKEGKKEFKLSSTIINKLFSVYFPAFEKAIKNYKVVLLSALGLFVVSLLLFLNMGGEFIPSLDEGDFAVDFQTPQGSSLSTTIDATTRAQKALMKNFPEIDQIVGRIGSSEVPTDPMPPEMSDLMINLKDHSEWTSASSPSELSEKMAAVLAEEVPGTNFEFTQPIQMRFNEMIAGSKSEFAIKIFGNDLELLNKKGQEVEKVLSKIAGTKSVKVERIAGMPQINVKYRMDKLAEFGLTVEELNFILKSSFAGETAGVVFEKEKRFDIVVRNNIENRDDVDHIKNLSIHAGSGALLKFEDVADIGYQNAPPQISREKSNRRIIIGVGISPDRDVESYANEVAKTLEAKVKLPTGYYFEYGGSFENLIRAKARLIIAVPGAMLLIFFMLYFSLKSFGQAALVFSAIPFSAIGGVFALLIRGMPFSISAGVGFIALFGVAVLNGLVLISYFNQSTEPDLLLRIKEGVSARFRPVLVTAFVASLGFMPMAISTSAGAEVQKPLATVVIGGLVSATLLTLFVLPIIYLIFMKRVKKNENV</sequence>
<feature type="transmembrane region" description="Helical" evidence="8">
    <location>
        <begin position="446"/>
        <end position="464"/>
    </location>
</feature>
<dbReference type="Gene3D" id="3.30.70.1430">
    <property type="entry name" value="Multidrug efflux transporter AcrB pore domain"/>
    <property type="match status" value="2"/>
</dbReference>
<gene>
    <name evidence="9" type="ORF">ACFOOI_05245</name>
</gene>
<dbReference type="PRINTS" id="PR00702">
    <property type="entry name" value="ACRIFLAVINRP"/>
</dbReference>
<feature type="transmembrane region" description="Helical" evidence="8">
    <location>
        <begin position="341"/>
        <end position="360"/>
    </location>
</feature>
<evidence type="ECO:0000256" key="6">
    <source>
        <dbReference type="ARBA" id="ARBA00022989"/>
    </source>
</evidence>
<dbReference type="InterPro" id="IPR027463">
    <property type="entry name" value="AcrB_DN_DC_subdom"/>
</dbReference>
<feature type="transmembrane region" description="Helical" evidence="8">
    <location>
        <begin position="878"/>
        <end position="897"/>
    </location>
</feature>
<keyword evidence="10" id="KW-1185">Reference proteome</keyword>
<dbReference type="SUPFAM" id="SSF82693">
    <property type="entry name" value="Multidrug efflux transporter AcrB pore domain, PN1, PN2, PC1 and PC2 subdomains"/>
    <property type="match status" value="3"/>
</dbReference>
<evidence type="ECO:0000256" key="5">
    <source>
        <dbReference type="ARBA" id="ARBA00022692"/>
    </source>
</evidence>
<keyword evidence="7 8" id="KW-0472">Membrane</keyword>
<comment type="caution">
    <text evidence="9">The sequence shown here is derived from an EMBL/GenBank/DDBJ whole genome shotgun (WGS) entry which is preliminary data.</text>
</comment>
<keyword evidence="6 8" id="KW-1133">Transmembrane helix</keyword>
<reference evidence="10" key="1">
    <citation type="journal article" date="2019" name="Int. J. Syst. Evol. Microbiol.">
        <title>The Global Catalogue of Microorganisms (GCM) 10K type strain sequencing project: providing services to taxonomists for standard genome sequencing and annotation.</title>
        <authorList>
            <consortium name="The Broad Institute Genomics Platform"/>
            <consortium name="The Broad Institute Genome Sequencing Center for Infectious Disease"/>
            <person name="Wu L."/>
            <person name="Ma J."/>
        </authorList>
    </citation>
    <scope>NUCLEOTIDE SEQUENCE [LARGE SCALE GENOMIC DNA]</scope>
    <source>
        <strain evidence="10">CECT 7956</strain>
    </source>
</reference>
<evidence type="ECO:0000256" key="4">
    <source>
        <dbReference type="ARBA" id="ARBA00022475"/>
    </source>
</evidence>
<keyword evidence="5 8" id="KW-0812">Transmembrane</keyword>
<dbReference type="Proteomes" id="UP001595616">
    <property type="component" value="Unassembled WGS sequence"/>
</dbReference>
<feature type="transmembrane region" description="Helical" evidence="8">
    <location>
        <begin position="540"/>
        <end position="559"/>
    </location>
</feature>
<proteinExistence type="inferred from homology"/>
<evidence type="ECO:0000256" key="7">
    <source>
        <dbReference type="ARBA" id="ARBA00023136"/>
    </source>
</evidence>
<keyword evidence="3" id="KW-0813">Transport</keyword>
<evidence type="ECO:0000313" key="10">
    <source>
        <dbReference type="Proteomes" id="UP001595616"/>
    </source>
</evidence>
<name>A0ABV7YU07_9BACT</name>
<dbReference type="Gene3D" id="3.30.70.1320">
    <property type="entry name" value="Multidrug efflux transporter AcrB pore domain like"/>
    <property type="match status" value="1"/>
</dbReference>
<feature type="transmembrane region" description="Helical" evidence="8">
    <location>
        <begin position="929"/>
        <end position="954"/>
    </location>
</feature>
<dbReference type="Gene3D" id="3.30.70.1440">
    <property type="entry name" value="Multidrug efflux transporter AcrB pore domain"/>
    <property type="match status" value="1"/>
</dbReference>
<evidence type="ECO:0000256" key="8">
    <source>
        <dbReference type="SAM" id="Phobius"/>
    </source>
</evidence>
<protein>
    <submittedName>
        <fullName evidence="9">Efflux RND transporter permease subunit</fullName>
    </submittedName>
</protein>
<evidence type="ECO:0000256" key="3">
    <source>
        <dbReference type="ARBA" id="ARBA00022448"/>
    </source>
</evidence>
<feature type="transmembrane region" description="Helical" evidence="8">
    <location>
        <begin position="1005"/>
        <end position="1031"/>
    </location>
</feature>
<evidence type="ECO:0000256" key="2">
    <source>
        <dbReference type="ARBA" id="ARBA00010942"/>
    </source>
</evidence>
<evidence type="ECO:0000313" key="9">
    <source>
        <dbReference type="EMBL" id="MFC3810049.1"/>
    </source>
</evidence>
<feature type="transmembrane region" description="Helical" evidence="8">
    <location>
        <begin position="974"/>
        <end position="993"/>
    </location>
</feature>
<dbReference type="InterPro" id="IPR004763">
    <property type="entry name" value="CusA-like"/>
</dbReference>
<dbReference type="PANTHER" id="PTHR32063:SF24">
    <property type="entry name" value="CATION EFFLUX SYSTEM (ACRB_ACRD_ACRF FAMILY)"/>
    <property type="match status" value="1"/>
</dbReference>
<feature type="transmembrane region" description="Helical" evidence="8">
    <location>
        <begin position="904"/>
        <end position="923"/>
    </location>
</feature>
<feature type="transmembrane region" description="Helical" evidence="8">
    <location>
        <begin position="393"/>
        <end position="416"/>
    </location>
</feature>
<feature type="transmembrane region" description="Helical" evidence="8">
    <location>
        <begin position="484"/>
        <end position="505"/>
    </location>
</feature>
<keyword evidence="4" id="KW-1003">Cell membrane</keyword>
<evidence type="ECO:0000256" key="1">
    <source>
        <dbReference type="ARBA" id="ARBA00004651"/>
    </source>
</evidence>